<name>A0AAW9F6M6_9HYPH</name>
<dbReference type="AlphaFoldDB" id="A0AAW9F6M6"/>
<sequence length="75" mass="8184">MTTNHSHDVVILSDKCVMLGHQNISLAVIKDRSGRTPKPKSVADMFAILASESKPTPVKNDDVSSAELDHVRRST</sequence>
<evidence type="ECO:0000256" key="1">
    <source>
        <dbReference type="SAM" id="MobiDB-lite"/>
    </source>
</evidence>
<feature type="compositionally biased region" description="Basic and acidic residues" evidence="1">
    <location>
        <begin position="59"/>
        <end position="75"/>
    </location>
</feature>
<proteinExistence type="predicted"/>
<comment type="caution">
    <text evidence="2">The sequence shown here is derived from an EMBL/GenBank/DDBJ whole genome shotgun (WGS) entry which is preliminary data.</text>
</comment>
<protein>
    <submittedName>
        <fullName evidence="2">Uncharacterized protein</fullName>
    </submittedName>
</protein>
<dbReference type="EMBL" id="JAVRAF010000002">
    <property type="protein sequence ID" value="MDX8302222.1"/>
    <property type="molecule type" value="Genomic_DNA"/>
</dbReference>
<reference evidence="2" key="1">
    <citation type="journal article" date="2023" name="Phytobiomes J">
        <title>Deciphering the key players within the bacterial microbiota associated with aerial crown gall tumors on rhododendron: Insights into the gallobiome.</title>
        <authorList>
            <person name="Kuzmanovic N."/>
            <person name="Nesme J."/>
            <person name="Wolf J."/>
            <person name="Neumann-Schaal M."/>
            <person name="Petersen J."/>
            <person name="Fernandez-Gnecco G."/>
            <person name="Sproeer C."/>
            <person name="Bunk B."/>
            <person name="Overmann J."/>
            <person name="Sorensen S.J."/>
            <person name="Idczak E."/>
            <person name="Smalla K."/>
        </authorList>
    </citation>
    <scope>NUCLEOTIDE SEQUENCE</scope>
    <source>
        <strain evidence="2">Rho-11.1</strain>
    </source>
</reference>
<accession>A0AAW9F6M6</accession>
<gene>
    <name evidence="2" type="ORF">RMR22_08185</name>
</gene>
<dbReference type="RefSeq" id="WP_077105050.1">
    <property type="nucleotide sequence ID" value="NZ_CP192782.1"/>
</dbReference>
<organism evidence="2">
    <name type="scientific">Agrobacterium rosae</name>
    <dbReference type="NCBI Taxonomy" id="1972867"/>
    <lineage>
        <taxon>Bacteria</taxon>
        <taxon>Pseudomonadati</taxon>
        <taxon>Pseudomonadota</taxon>
        <taxon>Alphaproteobacteria</taxon>
        <taxon>Hyphomicrobiales</taxon>
        <taxon>Rhizobiaceae</taxon>
        <taxon>Rhizobium/Agrobacterium group</taxon>
        <taxon>Agrobacterium</taxon>
    </lineage>
</organism>
<evidence type="ECO:0000313" key="2">
    <source>
        <dbReference type="EMBL" id="MDX8302222.1"/>
    </source>
</evidence>
<feature type="region of interest" description="Disordered" evidence="1">
    <location>
        <begin position="53"/>
        <end position="75"/>
    </location>
</feature>